<dbReference type="InterPro" id="IPR015944">
    <property type="entry name" value="Gly-tRNA-synth_bsu"/>
</dbReference>
<sequence length="787" mass="85756">MPDLLLELFSEEIPARMQARASDDLRRLVTDGLVEAGLTYASAGAFATPRRLVLTIEGLSARSQPLREERKGPKADAPDAALQGFLRSTGLTKDQLELRDDKKGQVWFAVIEKPGREAAEIVAGVVEATIRNFPWPKSMRWGTGSLRWVRPLQSILCLLSDESGAEVVPVTVDHLTAGNTTEGHRFMAQGRFAVSNFDDYRAKLRRAFVMLDPAERAATIEAEASNQAFARGLELVPDAGLLAEVSGLVEWPVVLMGDIGADFLHLPPEVLQTSMKEHQKFFSVKNPKTGRIEAYVTVANRETKDHGATILAGNGKVLAARLSDARFFWDNDLRVAKAGMGDWAEGLKSVTFHNKLGSQADRIDRIAALAREIAPLVGADADQAERAARLAKLDLRSAMVGEFPELQGVMGRYYVLEALSADAAGGPGSSPGRVSAIADAARDHYSPLGPSDAVPTEPVSVAVALADKLDTLTGFWAIDEKPTGSKDPFALRRAALGVIRLVLGNGVRGHLLDIIDVSAAQVWYSPALARSLYMLPQSLTPEAKNWLGVCHVHPTEAGEEPPVFLCSFVEFHTALRSELVVDDAEVWFDDLDADHQLVDDRIIKGDRRLRSLTADLLAFFHDRLKVFLRDEGIRHDIIDACIAMPGNDDLTLLVTRARALSEFLKSDDGTNLVQGFKRANNILTQAEDKDGVEYSFGADPKFAETEAERALFAALDSAEATIAPAMQAEDFPAAMAALAKLRAPIDAFFETVQVNADSEILRRNRLNLLHRIRAACAPVADLTRIEG</sequence>
<reference evidence="13" key="1">
    <citation type="submission" date="2021-01" db="EMBL/GenBank/DDBJ databases">
        <title>Tabrizicola alba sp. nov. a motile alkaliphilic bacterium isolated from a soda lake.</title>
        <authorList>
            <person name="Szuroczki S."/>
            <person name="Abbaszade G."/>
            <person name="Schumann P."/>
            <person name="Toth E."/>
        </authorList>
    </citation>
    <scope>NUCLEOTIDE SEQUENCE</scope>
    <source>
        <strain evidence="13">DMG-N-6</strain>
    </source>
</reference>
<protein>
    <recommendedName>
        <fullName evidence="11">Glycine--tRNA ligase beta subunit</fullName>
        <ecNumber evidence="11">6.1.1.14</ecNumber>
    </recommendedName>
    <alternativeName>
        <fullName evidence="11">Glycyl-tRNA synthetase beta subunit</fullName>
        <shortName evidence="11">GlyRS</shortName>
    </alternativeName>
</protein>
<keyword evidence="4 11" id="KW-0963">Cytoplasm</keyword>
<feature type="domain" description="DALR anticodon binding" evidence="12">
    <location>
        <begin position="676"/>
        <end position="773"/>
    </location>
</feature>
<dbReference type="PRINTS" id="PR01045">
    <property type="entry name" value="TRNASYNTHGB"/>
</dbReference>
<accession>A0A8K0Y1T7</accession>
<keyword evidence="6 11" id="KW-0547">Nucleotide-binding</keyword>
<keyword evidence="7 11" id="KW-0067">ATP-binding</keyword>
<dbReference type="GO" id="GO:0006420">
    <property type="term" value="P:arginyl-tRNA aminoacylation"/>
    <property type="evidence" value="ECO:0007669"/>
    <property type="project" value="InterPro"/>
</dbReference>
<comment type="subunit">
    <text evidence="3 11">Tetramer of two alpha and two beta subunits.</text>
</comment>
<dbReference type="PROSITE" id="PS50861">
    <property type="entry name" value="AA_TRNA_LIGASE_II_GLYAB"/>
    <property type="match status" value="1"/>
</dbReference>
<evidence type="ECO:0000256" key="10">
    <source>
        <dbReference type="ARBA" id="ARBA00047937"/>
    </source>
</evidence>
<proteinExistence type="inferred from homology"/>
<dbReference type="GO" id="GO:0004820">
    <property type="term" value="F:glycine-tRNA ligase activity"/>
    <property type="evidence" value="ECO:0007669"/>
    <property type="project" value="UniProtKB-UniRule"/>
</dbReference>
<comment type="similarity">
    <text evidence="2 11">Belongs to the class-II aminoacyl-tRNA synthetase family.</text>
</comment>
<dbReference type="PANTHER" id="PTHR30075:SF2">
    <property type="entry name" value="GLYCINE--TRNA LIGASE, CHLOROPLASTIC_MITOCHONDRIAL 2"/>
    <property type="match status" value="1"/>
</dbReference>
<dbReference type="InterPro" id="IPR006194">
    <property type="entry name" value="Gly-tRNA-synth_heterodimer"/>
</dbReference>
<dbReference type="NCBIfam" id="TIGR00211">
    <property type="entry name" value="glyS"/>
    <property type="match status" value="1"/>
</dbReference>
<gene>
    <name evidence="11" type="primary">glyS</name>
    <name evidence="13" type="ORF">JL811_13590</name>
</gene>
<dbReference type="GO" id="GO:0006426">
    <property type="term" value="P:glycyl-tRNA aminoacylation"/>
    <property type="evidence" value="ECO:0007669"/>
    <property type="project" value="UniProtKB-UniRule"/>
</dbReference>
<name>A0A8K0Y1T7_9RHOB</name>
<dbReference type="Pfam" id="PF02092">
    <property type="entry name" value="tRNA_synt_2f"/>
    <property type="match status" value="1"/>
</dbReference>
<evidence type="ECO:0000256" key="3">
    <source>
        <dbReference type="ARBA" id="ARBA00011209"/>
    </source>
</evidence>
<evidence type="ECO:0000256" key="9">
    <source>
        <dbReference type="ARBA" id="ARBA00023146"/>
    </source>
</evidence>
<dbReference type="Pfam" id="PF05746">
    <property type="entry name" value="DALR_1"/>
    <property type="match status" value="1"/>
</dbReference>
<evidence type="ECO:0000256" key="6">
    <source>
        <dbReference type="ARBA" id="ARBA00022741"/>
    </source>
</evidence>
<evidence type="ECO:0000256" key="5">
    <source>
        <dbReference type="ARBA" id="ARBA00022598"/>
    </source>
</evidence>
<dbReference type="Proteomes" id="UP000648908">
    <property type="component" value="Unassembled WGS sequence"/>
</dbReference>
<keyword evidence="9 11" id="KW-0030">Aminoacyl-tRNA synthetase</keyword>
<evidence type="ECO:0000256" key="11">
    <source>
        <dbReference type="HAMAP-Rule" id="MF_00255"/>
    </source>
</evidence>
<keyword evidence="8 11" id="KW-0648">Protein biosynthesis</keyword>
<dbReference type="HAMAP" id="MF_00255">
    <property type="entry name" value="Gly_tRNA_synth_beta"/>
    <property type="match status" value="1"/>
</dbReference>
<evidence type="ECO:0000256" key="4">
    <source>
        <dbReference type="ARBA" id="ARBA00022490"/>
    </source>
</evidence>
<dbReference type="EC" id="6.1.1.14" evidence="11"/>
<dbReference type="SUPFAM" id="SSF109604">
    <property type="entry name" value="HD-domain/PDEase-like"/>
    <property type="match status" value="1"/>
</dbReference>
<dbReference type="InterPro" id="IPR008909">
    <property type="entry name" value="DALR_anticod-bd"/>
</dbReference>
<comment type="subcellular location">
    <subcellularLocation>
        <location evidence="1 11">Cytoplasm</location>
    </subcellularLocation>
</comment>
<evidence type="ECO:0000313" key="14">
    <source>
        <dbReference type="Proteomes" id="UP000648908"/>
    </source>
</evidence>
<dbReference type="PANTHER" id="PTHR30075">
    <property type="entry name" value="GLYCYL-TRNA SYNTHETASE"/>
    <property type="match status" value="1"/>
</dbReference>
<evidence type="ECO:0000259" key="12">
    <source>
        <dbReference type="Pfam" id="PF05746"/>
    </source>
</evidence>
<comment type="catalytic activity">
    <reaction evidence="10 11">
        <text>tRNA(Gly) + glycine + ATP = glycyl-tRNA(Gly) + AMP + diphosphate</text>
        <dbReference type="Rhea" id="RHEA:16013"/>
        <dbReference type="Rhea" id="RHEA-COMP:9664"/>
        <dbReference type="Rhea" id="RHEA-COMP:9683"/>
        <dbReference type="ChEBI" id="CHEBI:30616"/>
        <dbReference type="ChEBI" id="CHEBI:33019"/>
        <dbReference type="ChEBI" id="CHEBI:57305"/>
        <dbReference type="ChEBI" id="CHEBI:78442"/>
        <dbReference type="ChEBI" id="CHEBI:78522"/>
        <dbReference type="ChEBI" id="CHEBI:456215"/>
        <dbReference type="EC" id="6.1.1.14"/>
    </reaction>
</comment>
<dbReference type="GO" id="GO:0004814">
    <property type="term" value="F:arginine-tRNA ligase activity"/>
    <property type="evidence" value="ECO:0007669"/>
    <property type="project" value="InterPro"/>
</dbReference>
<evidence type="ECO:0000256" key="1">
    <source>
        <dbReference type="ARBA" id="ARBA00004496"/>
    </source>
</evidence>
<dbReference type="GO" id="GO:0005524">
    <property type="term" value="F:ATP binding"/>
    <property type="evidence" value="ECO:0007669"/>
    <property type="project" value="UniProtKB-UniRule"/>
</dbReference>
<comment type="caution">
    <text evidence="13">The sequence shown here is derived from an EMBL/GenBank/DDBJ whole genome shotgun (WGS) entry which is preliminary data.</text>
</comment>
<dbReference type="GO" id="GO:0005829">
    <property type="term" value="C:cytosol"/>
    <property type="evidence" value="ECO:0007669"/>
    <property type="project" value="TreeGrafter"/>
</dbReference>
<evidence type="ECO:0000256" key="7">
    <source>
        <dbReference type="ARBA" id="ARBA00022840"/>
    </source>
</evidence>
<keyword evidence="14" id="KW-1185">Reference proteome</keyword>
<evidence type="ECO:0000313" key="13">
    <source>
        <dbReference type="EMBL" id="MBL4918257.1"/>
    </source>
</evidence>
<keyword evidence="5 11" id="KW-0436">Ligase</keyword>
<dbReference type="RefSeq" id="WP_202689243.1">
    <property type="nucleotide sequence ID" value="NZ_JAESVN010000005.1"/>
</dbReference>
<dbReference type="AlphaFoldDB" id="A0A8K0Y1T7"/>
<evidence type="ECO:0000256" key="8">
    <source>
        <dbReference type="ARBA" id="ARBA00022917"/>
    </source>
</evidence>
<evidence type="ECO:0000256" key="2">
    <source>
        <dbReference type="ARBA" id="ARBA00008226"/>
    </source>
</evidence>
<organism evidence="13 14">
    <name type="scientific">Szabonella alba</name>
    <dbReference type="NCBI Taxonomy" id="2804194"/>
    <lineage>
        <taxon>Bacteria</taxon>
        <taxon>Pseudomonadati</taxon>
        <taxon>Pseudomonadota</taxon>
        <taxon>Alphaproteobacteria</taxon>
        <taxon>Rhodobacterales</taxon>
        <taxon>Paracoccaceae</taxon>
        <taxon>Szabonella</taxon>
    </lineage>
</organism>
<dbReference type="EMBL" id="JAESVN010000005">
    <property type="protein sequence ID" value="MBL4918257.1"/>
    <property type="molecule type" value="Genomic_DNA"/>
</dbReference>